<dbReference type="HOGENOM" id="CLU_1101496_0_0_7"/>
<keyword evidence="2" id="KW-1185">Reference proteome</keyword>
<dbReference type="KEGG" id="dol:Dole_2044"/>
<evidence type="ECO:0000313" key="2">
    <source>
        <dbReference type="Proteomes" id="UP000008561"/>
    </source>
</evidence>
<gene>
    <name evidence="1" type="ordered locus">Dole_2044</name>
</gene>
<name>A8ZTR5_DESOH</name>
<dbReference type="EMBL" id="CP000859">
    <property type="protein sequence ID" value="ABW67848.1"/>
    <property type="molecule type" value="Genomic_DNA"/>
</dbReference>
<evidence type="ECO:0000313" key="1">
    <source>
        <dbReference type="EMBL" id="ABW67848.1"/>
    </source>
</evidence>
<dbReference type="Proteomes" id="UP000008561">
    <property type="component" value="Chromosome"/>
</dbReference>
<protein>
    <submittedName>
        <fullName evidence="1">Uncharacterized protein</fullName>
    </submittedName>
</protein>
<organism evidence="1 2">
    <name type="scientific">Desulfosudis oleivorans (strain DSM 6200 / JCM 39069 / Hxd3)</name>
    <name type="common">Desulfococcus oleovorans</name>
    <dbReference type="NCBI Taxonomy" id="96561"/>
    <lineage>
        <taxon>Bacteria</taxon>
        <taxon>Pseudomonadati</taxon>
        <taxon>Thermodesulfobacteriota</taxon>
        <taxon>Desulfobacteria</taxon>
        <taxon>Desulfobacterales</taxon>
        <taxon>Desulfosudaceae</taxon>
        <taxon>Desulfosudis</taxon>
    </lineage>
</organism>
<reference evidence="1 2" key="1">
    <citation type="submission" date="2007-10" db="EMBL/GenBank/DDBJ databases">
        <title>Complete sequence of Desulfococcus oleovorans Hxd3.</title>
        <authorList>
            <consortium name="US DOE Joint Genome Institute"/>
            <person name="Copeland A."/>
            <person name="Lucas S."/>
            <person name="Lapidus A."/>
            <person name="Barry K."/>
            <person name="Glavina del Rio T."/>
            <person name="Dalin E."/>
            <person name="Tice H."/>
            <person name="Pitluck S."/>
            <person name="Kiss H."/>
            <person name="Brettin T."/>
            <person name="Bruce D."/>
            <person name="Detter J.C."/>
            <person name="Han C."/>
            <person name="Schmutz J."/>
            <person name="Larimer F."/>
            <person name="Land M."/>
            <person name="Hauser L."/>
            <person name="Kyrpides N."/>
            <person name="Kim E."/>
            <person name="Wawrik B."/>
            <person name="Richardson P."/>
        </authorList>
    </citation>
    <scope>NUCLEOTIDE SEQUENCE [LARGE SCALE GENOMIC DNA]</scope>
    <source>
        <strain evidence="2">DSM 6200 / JCM 39069 / Hxd3</strain>
    </source>
</reference>
<proteinExistence type="predicted"/>
<accession>A8ZTR5</accession>
<sequence>MFIGTNPNNFEDDSSAAASGKNIKGGLMLYINKNPIHYYTGYGEVISINEWIKPKNNSYSIKGFSSENIYLKIAKINHNNQKISVIDKKYIGSGDIEETGFFSSDINYLLPFFMATINDNEKTKNDIKEILFNLKMILETKKSRELYDLLLAGPDLWQPMAYNNNWFELKNNYIKRIHTQYYLQGKQKIEFDINNLKMILGENVVYVYSGSYKNEIFKSHYLFKVKGEKEVIYTPVIKFVRYKSKWIVWEGT</sequence>
<dbReference type="AlphaFoldDB" id="A8ZTR5"/>